<accession>A0AA36GSL2</accession>
<name>A0AA36GSL2_CYLNA</name>
<comment type="caution">
    <text evidence="2">The sequence shown here is derived from an EMBL/GenBank/DDBJ whole genome shotgun (WGS) entry which is preliminary data.</text>
</comment>
<organism evidence="2 3">
    <name type="scientific">Cylicocyclus nassatus</name>
    <name type="common">Nematode worm</name>
    <dbReference type="NCBI Taxonomy" id="53992"/>
    <lineage>
        <taxon>Eukaryota</taxon>
        <taxon>Metazoa</taxon>
        <taxon>Ecdysozoa</taxon>
        <taxon>Nematoda</taxon>
        <taxon>Chromadorea</taxon>
        <taxon>Rhabditida</taxon>
        <taxon>Rhabditina</taxon>
        <taxon>Rhabditomorpha</taxon>
        <taxon>Strongyloidea</taxon>
        <taxon>Strongylidae</taxon>
        <taxon>Cylicocyclus</taxon>
    </lineage>
</organism>
<dbReference type="EMBL" id="CATQJL010000223">
    <property type="protein sequence ID" value="CAJ0597557.1"/>
    <property type="molecule type" value="Genomic_DNA"/>
</dbReference>
<feature type="transmembrane region" description="Helical" evidence="1">
    <location>
        <begin position="81"/>
        <end position="100"/>
    </location>
</feature>
<keyword evidence="3" id="KW-1185">Reference proteome</keyword>
<keyword evidence="1" id="KW-0472">Membrane</keyword>
<proteinExistence type="predicted"/>
<reference evidence="2" key="1">
    <citation type="submission" date="2023-07" db="EMBL/GenBank/DDBJ databases">
        <authorList>
            <consortium name="CYATHOMIX"/>
        </authorList>
    </citation>
    <scope>NUCLEOTIDE SEQUENCE</scope>
    <source>
        <strain evidence="2">N/A</strain>
    </source>
</reference>
<evidence type="ECO:0000313" key="3">
    <source>
        <dbReference type="Proteomes" id="UP001176961"/>
    </source>
</evidence>
<protein>
    <submittedName>
        <fullName evidence="2">Uncharacterized protein</fullName>
    </submittedName>
</protein>
<gene>
    <name evidence="2" type="ORF">CYNAS_LOCUS9540</name>
</gene>
<evidence type="ECO:0000256" key="1">
    <source>
        <dbReference type="SAM" id="Phobius"/>
    </source>
</evidence>
<keyword evidence="1" id="KW-0812">Transmembrane</keyword>
<keyword evidence="1" id="KW-1133">Transmembrane helix</keyword>
<dbReference type="Proteomes" id="UP001176961">
    <property type="component" value="Unassembled WGS sequence"/>
</dbReference>
<dbReference type="AlphaFoldDB" id="A0AA36GSL2"/>
<sequence>MNGKPQWSKRKSSLGWYENCEFLRHKAREQNDQLKEDLCENVKSRVLQHLFHMELMDWSRVPRAQQFIKIALPLTSPKHSYYIFCACQIFSVIIVFRLCIRSMVFASEYAVICIRAFLPGAFVHAWIYFSPIVYELNQ</sequence>
<evidence type="ECO:0000313" key="2">
    <source>
        <dbReference type="EMBL" id="CAJ0597557.1"/>
    </source>
</evidence>
<feature type="transmembrane region" description="Helical" evidence="1">
    <location>
        <begin position="109"/>
        <end position="129"/>
    </location>
</feature>